<organism evidence="18 19">
    <name type="scientific">Rubritalea halochordaticola</name>
    <dbReference type="NCBI Taxonomy" id="714537"/>
    <lineage>
        <taxon>Bacteria</taxon>
        <taxon>Pseudomonadati</taxon>
        <taxon>Verrucomicrobiota</taxon>
        <taxon>Verrucomicrobiia</taxon>
        <taxon>Verrucomicrobiales</taxon>
        <taxon>Rubritaleaceae</taxon>
        <taxon>Rubritalea</taxon>
    </lineage>
</organism>
<evidence type="ECO:0000256" key="6">
    <source>
        <dbReference type="ARBA" id="ARBA00022516"/>
    </source>
</evidence>
<evidence type="ECO:0000313" key="19">
    <source>
        <dbReference type="Proteomes" id="UP001424741"/>
    </source>
</evidence>
<evidence type="ECO:0000256" key="4">
    <source>
        <dbReference type="ARBA" id="ARBA00013170"/>
    </source>
</evidence>
<keyword evidence="11 17" id="KW-0472">Membrane</keyword>
<keyword evidence="19" id="KW-1185">Reference proteome</keyword>
<evidence type="ECO:0000256" key="8">
    <source>
        <dbReference type="ARBA" id="ARBA00022692"/>
    </source>
</evidence>
<evidence type="ECO:0000256" key="10">
    <source>
        <dbReference type="ARBA" id="ARBA00023098"/>
    </source>
</evidence>
<name>A0ABP9UVJ0_9BACT</name>
<keyword evidence="8 17" id="KW-0812">Transmembrane</keyword>
<evidence type="ECO:0000256" key="9">
    <source>
        <dbReference type="ARBA" id="ARBA00022989"/>
    </source>
</evidence>
<dbReference type="PIRSF" id="PIRSF000847">
    <property type="entry name" value="Phos_ph_gly_syn"/>
    <property type="match status" value="1"/>
</dbReference>
<evidence type="ECO:0000256" key="7">
    <source>
        <dbReference type="ARBA" id="ARBA00022679"/>
    </source>
</evidence>
<evidence type="ECO:0000256" key="5">
    <source>
        <dbReference type="ARBA" id="ARBA00014944"/>
    </source>
</evidence>
<feature type="transmembrane region" description="Helical" evidence="17">
    <location>
        <begin position="37"/>
        <end position="55"/>
    </location>
</feature>
<comment type="catalytic activity">
    <reaction evidence="14">
        <text>a CDP-1,2-diacyl-sn-glycerol + sn-glycerol 3-phosphate = a 1,2-diacyl-sn-glycero-3-phospho-(1'-sn-glycero-3'-phosphate) + CMP + H(+)</text>
        <dbReference type="Rhea" id="RHEA:12593"/>
        <dbReference type="ChEBI" id="CHEBI:15378"/>
        <dbReference type="ChEBI" id="CHEBI:57597"/>
        <dbReference type="ChEBI" id="CHEBI:58332"/>
        <dbReference type="ChEBI" id="CHEBI:60110"/>
        <dbReference type="ChEBI" id="CHEBI:60377"/>
        <dbReference type="EC" id="2.7.8.5"/>
    </reaction>
</comment>
<dbReference type="InterPro" id="IPR048254">
    <property type="entry name" value="CDP_ALCOHOL_P_TRANSF_CS"/>
</dbReference>
<proteinExistence type="inferred from homology"/>
<dbReference type="PANTHER" id="PTHR14269:SF62">
    <property type="entry name" value="CDP-DIACYLGLYCEROL--GLYCEROL-3-PHOSPHATE 3-PHOSPHATIDYLTRANSFERASE 1, CHLOROPLASTIC"/>
    <property type="match status" value="1"/>
</dbReference>
<dbReference type="EC" id="2.7.8.5" evidence="4 15"/>
<evidence type="ECO:0000256" key="2">
    <source>
        <dbReference type="ARBA" id="ARBA00005042"/>
    </source>
</evidence>
<comment type="caution">
    <text evidence="18">The sequence shown here is derived from an EMBL/GenBank/DDBJ whole genome shotgun (WGS) entry which is preliminary data.</text>
</comment>
<evidence type="ECO:0000256" key="11">
    <source>
        <dbReference type="ARBA" id="ARBA00023136"/>
    </source>
</evidence>
<dbReference type="Proteomes" id="UP001424741">
    <property type="component" value="Unassembled WGS sequence"/>
</dbReference>
<keyword evidence="7 16" id="KW-0808">Transferase</keyword>
<keyword evidence="9 17" id="KW-1133">Transmembrane helix</keyword>
<dbReference type="PROSITE" id="PS00379">
    <property type="entry name" value="CDP_ALCOHOL_P_TRANSF"/>
    <property type="match status" value="1"/>
</dbReference>
<accession>A0ABP9UVJ0</accession>
<dbReference type="EMBL" id="BAABRL010000001">
    <property type="protein sequence ID" value="GAA5494382.1"/>
    <property type="molecule type" value="Genomic_DNA"/>
</dbReference>
<evidence type="ECO:0000256" key="13">
    <source>
        <dbReference type="ARBA" id="ARBA00023264"/>
    </source>
</evidence>
<sequence length="203" mass="22517">MAICKVSPSVNLPNSITLFRLILTAIFIAVASFDAPWAYTVALVSFIIAAISDWLDGYLARKMNLVTALGKLLDPLADKVLVAAGFVYLSKMNFCPVWVTCLIIAREFMVTGLRQIAVEKGVVIAADRLGKWKTTFQLVFIIGTLTHLAFKTLNPENPLVYFFQFLSSPATYVIPATLWIAVALTLISGYNYIYKNRSLLKNN</sequence>
<comment type="similarity">
    <text evidence="3 16">Belongs to the CDP-alcohol phosphatidyltransferase class-I family.</text>
</comment>
<evidence type="ECO:0000256" key="14">
    <source>
        <dbReference type="ARBA" id="ARBA00048586"/>
    </source>
</evidence>
<evidence type="ECO:0000313" key="18">
    <source>
        <dbReference type="EMBL" id="GAA5494382.1"/>
    </source>
</evidence>
<keyword evidence="10" id="KW-0443">Lipid metabolism</keyword>
<dbReference type="Gene3D" id="1.20.120.1760">
    <property type="match status" value="1"/>
</dbReference>
<feature type="transmembrane region" description="Helical" evidence="17">
    <location>
        <begin position="12"/>
        <end position="31"/>
    </location>
</feature>
<evidence type="ECO:0000256" key="16">
    <source>
        <dbReference type="RuleBase" id="RU003750"/>
    </source>
</evidence>
<evidence type="ECO:0000256" key="12">
    <source>
        <dbReference type="ARBA" id="ARBA00023209"/>
    </source>
</evidence>
<keyword evidence="12" id="KW-0594">Phospholipid biosynthesis</keyword>
<dbReference type="InterPro" id="IPR050324">
    <property type="entry name" value="CDP-alcohol_PTase-I"/>
</dbReference>
<feature type="transmembrane region" description="Helical" evidence="17">
    <location>
        <begin position="170"/>
        <end position="193"/>
    </location>
</feature>
<keyword evidence="13" id="KW-1208">Phospholipid metabolism</keyword>
<comment type="pathway">
    <text evidence="2">Phospholipid metabolism; phosphatidylglycerol biosynthesis; phosphatidylglycerol from CDP-diacylglycerol: step 1/2.</text>
</comment>
<comment type="subcellular location">
    <subcellularLocation>
        <location evidence="1">Membrane</location>
        <topology evidence="1">Multi-pass membrane protein</topology>
    </subcellularLocation>
</comment>
<keyword evidence="6" id="KW-0444">Lipid biosynthesis</keyword>
<evidence type="ECO:0000256" key="3">
    <source>
        <dbReference type="ARBA" id="ARBA00010441"/>
    </source>
</evidence>
<evidence type="ECO:0000256" key="17">
    <source>
        <dbReference type="SAM" id="Phobius"/>
    </source>
</evidence>
<dbReference type="PANTHER" id="PTHR14269">
    <property type="entry name" value="CDP-DIACYLGLYCEROL--GLYCEROL-3-PHOSPHATE 3-PHOSPHATIDYLTRANSFERASE-RELATED"/>
    <property type="match status" value="1"/>
</dbReference>
<dbReference type="NCBIfam" id="TIGR00560">
    <property type="entry name" value="pgsA"/>
    <property type="match status" value="1"/>
</dbReference>
<dbReference type="InterPro" id="IPR043130">
    <property type="entry name" value="CDP-OH_PTrfase_TM_dom"/>
</dbReference>
<dbReference type="InterPro" id="IPR000462">
    <property type="entry name" value="CDP-OH_P_trans"/>
</dbReference>
<reference evidence="18 19" key="1">
    <citation type="submission" date="2024-02" db="EMBL/GenBank/DDBJ databases">
        <title>Rubritalea halochordaticola NBRC 107102.</title>
        <authorList>
            <person name="Ichikawa N."/>
            <person name="Katano-Makiyama Y."/>
            <person name="Hidaka K."/>
        </authorList>
    </citation>
    <scope>NUCLEOTIDE SEQUENCE [LARGE SCALE GENOMIC DNA]</scope>
    <source>
        <strain evidence="18 19">NBRC 107102</strain>
    </source>
</reference>
<protein>
    <recommendedName>
        <fullName evidence="5 15">CDP-diacylglycerol--glycerol-3-phosphate 3-phosphatidyltransferase</fullName>
        <ecNumber evidence="4 15">2.7.8.5</ecNumber>
    </recommendedName>
</protein>
<dbReference type="InterPro" id="IPR004570">
    <property type="entry name" value="Phosphatidylglycerol_P_synth"/>
</dbReference>
<evidence type="ECO:0000256" key="1">
    <source>
        <dbReference type="ARBA" id="ARBA00004141"/>
    </source>
</evidence>
<dbReference type="Pfam" id="PF01066">
    <property type="entry name" value="CDP-OH_P_transf"/>
    <property type="match status" value="1"/>
</dbReference>
<evidence type="ECO:0000256" key="15">
    <source>
        <dbReference type="NCBIfam" id="TIGR00560"/>
    </source>
</evidence>
<gene>
    <name evidence="18" type="primary">pgsA_1</name>
    <name evidence="18" type="ORF">Rhal01_00542</name>
</gene>